<comment type="caution">
    <text evidence="1">The sequence shown here is derived from an EMBL/GenBank/DDBJ whole genome shotgun (WGS) entry which is preliminary data.</text>
</comment>
<protein>
    <submittedName>
        <fullName evidence="1">Uncharacterized protein</fullName>
    </submittedName>
</protein>
<proteinExistence type="predicted"/>
<gene>
    <name evidence="1" type="ORF">KSX_28700</name>
</gene>
<dbReference type="AlphaFoldDB" id="A0A8J3I1V3"/>
<evidence type="ECO:0000313" key="2">
    <source>
        <dbReference type="Proteomes" id="UP000612362"/>
    </source>
</evidence>
<name>A0A8J3I1V3_9CHLR</name>
<dbReference type="EMBL" id="BNJF01000001">
    <property type="protein sequence ID" value="GHO44707.1"/>
    <property type="molecule type" value="Genomic_DNA"/>
</dbReference>
<dbReference type="Proteomes" id="UP000612362">
    <property type="component" value="Unassembled WGS sequence"/>
</dbReference>
<keyword evidence="2" id="KW-1185">Reference proteome</keyword>
<organism evidence="1 2">
    <name type="scientific">Ktedonospora formicarum</name>
    <dbReference type="NCBI Taxonomy" id="2778364"/>
    <lineage>
        <taxon>Bacteria</taxon>
        <taxon>Bacillati</taxon>
        <taxon>Chloroflexota</taxon>
        <taxon>Ktedonobacteria</taxon>
        <taxon>Ktedonobacterales</taxon>
        <taxon>Ktedonobacteraceae</taxon>
        <taxon>Ktedonospora</taxon>
    </lineage>
</organism>
<evidence type="ECO:0000313" key="1">
    <source>
        <dbReference type="EMBL" id="GHO44707.1"/>
    </source>
</evidence>
<sequence length="56" mass="6439">MLSSIIEGLEFAMLTYLGLKRNSMVVYEESNFRLSFYVEELALLCLPDLQNSILGY</sequence>
<accession>A0A8J3I1V3</accession>
<reference evidence="1" key="1">
    <citation type="submission" date="2020-10" db="EMBL/GenBank/DDBJ databases">
        <title>Taxonomic study of unclassified bacteria belonging to the class Ktedonobacteria.</title>
        <authorList>
            <person name="Yabe S."/>
            <person name="Wang C.M."/>
            <person name="Zheng Y."/>
            <person name="Sakai Y."/>
            <person name="Cavaletti L."/>
            <person name="Monciardini P."/>
            <person name="Donadio S."/>
        </authorList>
    </citation>
    <scope>NUCLEOTIDE SEQUENCE</scope>
    <source>
        <strain evidence="1">SOSP1-1</strain>
    </source>
</reference>